<sequence>FKTYYVLKQYLKQIISCPKKATPLGE</sequence>
<gene>
    <name evidence="1" type="ORF">A5810_002983</name>
</gene>
<dbReference type="EMBL" id="NGKW01000014">
    <property type="protein sequence ID" value="OTN86671.1"/>
    <property type="molecule type" value="Genomic_DNA"/>
</dbReference>
<evidence type="ECO:0000313" key="2">
    <source>
        <dbReference type="Proteomes" id="UP000194885"/>
    </source>
</evidence>
<comment type="caution">
    <text evidence="1">The sequence shown here is derived from an EMBL/GenBank/DDBJ whole genome shotgun (WGS) entry which is preliminary data.</text>
</comment>
<reference evidence="1 2" key="1">
    <citation type="submission" date="2017-05" db="EMBL/GenBank/DDBJ databases">
        <title>The Genome Sequence of Enterococcus faecium 7H8_DIV0219.</title>
        <authorList>
            <consortium name="The Broad Institute Genomics Platform"/>
            <consortium name="The Broad Institute Genomic Center for Infectious Diseases"/>
            <person name="Earl A."/>
            <person name="Manson A."/>
            <person name="Schwartman J."/>
            <person name="Gilmore M."/>
            <person name="Abouelleil A."/>
            <person name="Cao P."/>
            <person name="Chapman S."/>
            <person name="Cusick C."/>
            <person name="Shea T."/>
            <person name="Young S."/>
            <person name="Neafsey D."/>
            <person name="Nusbaum C."/>
            <person name="Birren B."/>
        </authorList>
    </citation>
    <scope>NUCLEOTIDE SEQUENCE [LARGE SCALE GENOMIC DNA]</scope>
    <source>
        <strain evidence="1 2">7H8_DIV0219</strain>
    </source>
</reference>
<organism evidence="1 2">
    <name type="scientific">Enterococcus faecium</name>
    <name type="common">Streptococcus faecium</name>
    <dbReference type="NCBI Taxonomy" id="1352"/>
    <lineage>
        <taxon>Bacteria</taxon>
        <taxon>Bacillati</taxon>
        <taxon>Bacillota</taxon>
        <taxon>Bacilli</taxon>
        <taxon>Lactobacillales</taxon>
        <taxon>Enterococcaceae</taxon>
        <taxon>Enterococcus</taxon>
    </lineage>
</organism>
<name>A0A242B022_ENTFC</name>
<evidence type="ECO:0000313" key="1">
    <source>
        <dbReference type="EMBL" id="OTN86671.1"/>
    </source>
</evidence>
<feature type="non-terminal residue" evidence="1">
    <location>
        <position position="1"/>
    </location>
</feature>
<proteinExistence type="predicted"/>
<protein>
    <submittedName>
        <fullName evidence="1">Uncharacterized protein</fullName>
    </submittedName>
</protein>
<dbReference type="Proteomes" id="UP000194885">
    <property type="component" value="Unassembled WGS sequence"/>
</dbReference>
<dbReference type="AlphaFoldDB" id="A0A242B022"/>
<accession>A0A242B022</accession>